<dbReference type="AlphaFoldDB" id="A0A9N9D598"/>
<accession>A0A9N9D598</accession>
<dbReference type="Proteomes" id="UP000789508">
    <property type="component" value="Unassembled WGS sequence"/>
</dbReference>
<dbReference type="EMBL" id="CAJVPS010006579">
    <property type="protein sequence ID" value="CAG8626859.1"/>
    <property type="molecule type" value="Genomic_DNA"/>
</dbReference>
<feature type="non-terminal residue" evidence="2">
    <location>
        <position position="54"/>
    </location>
</feature>
<feature type="region of interest" description="Disordered" evidence="1">
    <location>
        <begin position="1"/>
        <end position="22"/>
    </location>
</feature>
<gene>
    <name evidence="2" type="ORF">ALEPTO_LOCUS9198</name>
</gene>
<evidence type="ECO:0000313" key="3">
    <source>
        <dbReference type="Proteomes" id="UP000789508"/>
    </source>
</evidence>
<sequence>SGYSYNIRQESSAFTRSSSAPRNTHPRYAVEMDWDMNGTRNILLKYLTEGQALA</sequence>
<keyword evidence="3" id="KW-1185">Reference proteome</keyword>
<evidence type="ECO:0000256" key="1">
    <source>
        <dbReference type="SAM" id="MobiDB-lite"/>
    </source>
</evidence>
<comment type="caution">
    <text evidence="2">The sequence shown here is derived from an EMBL/GenBank/DDBJ whole genome shotgun (WGS) entry which is preliminary data.</text>
</comment>
<evidence type="ECO:0000313" key="2">
    <source>
        <dbReference type="EMBL" id="CAG8626859.1"/>
    </source>
</evidence>
<proteinExistence type="predicted"/>
<protein>
    <submittedName>
        <fullName evidence="2">4174_t:CDS:1</fullName>
    </submittedName>
</protein>
<reference evidence="2" key="1">
    <citation type="submission" date="2021-06" db="EMBL/GenBank/DDBJ databases">
        <authorList>
            <person name="Kallberg Y."/>
            <person name="Tangrot J."/>
            <person name="Rosling A."/>
        </authorList>
    </citation>
    <scope>NUCLEOTIDE SEQUENCE</scope>
    <source>
        <strain evidence="2">FL130A</strain>
    </source>
</reference>
<name>A0A9N9D598_9GLOM</name>
<organism evidence="2 3">
    <name type="scientific">Ambispora leptoticha</name>
    <dbReference type="NCBI Taxonomy" id="144679"/>
    <lineage>
        <taxon>Eukaryota</taxon>
        <taxon>Fungi</taxon>
        <taxon>Fungi incertae sedis</taxon>
        <taxon>Mucoromycota</taxon>
        <taxon>Glomeromycotina</taxon>
        <taxon>Glomeromycetes</taxon>
        <taxon>Archaeosporales</taxon>
        <taxon>Ambisporaceae</taxon>
        <taxon>Ambispora</taxon>
    </lineage>
</organism>